<proteinExistence type="predicted"/>
<protein>
    <submittedName>
        <fullName evidence="1">Uncharacterized protein</fullName>
    </submittedName>
</protein>
<evidence type="ECO:0000313" key="2">
    <source>
        <dbReference type="Proteomes" id="UP000499080"/>
    </source>
</evidence>
<dbReference type="AlphaFoldDB" id="A0A4Y2JWA4"/>
<sequence length="97" mass="10729">MKVANYYQLSVKRGEPKPFSSLLSGLSPKCPRDQIFAAESAFDDCTFHDSPQLIVNHSRSPISDHPFHLAVPYNFYKGGCDRILFGAAKDLAIIPSS</sequence>
<dbReference type="EMBL" id="BGPR01003937">
    <property type="protein sequence ID" value="GBM94117.1"/>
    <property type="molecule type" value="Genomic_DNA"/>
</dbReference>
<gene>
    <name evidence="1" type="ORF">AVEN_237390_1</name>
</gene>
<evidence type="ECO:0000313" key="1">
    <source>
        <dbReference type="EMBL" id="GBM94117.1"/>
    </source>
</evidence>
<comment type="caution">
    <text evidence="1">The sequence shown here is derived from an EMBL/GenBank/DDBJ whole genome shotgun (WGS) entry which is preliminary data.</text>
</comment>
<dbReference type="Proteomes" id="UP000499080">
    <property type="component" value="Unassembled WGS sequence"/>
</dbReference>
<accession>A0A4Y2JWA4</accession>
<reference evidence="1 2" key="1">
    <citation type="journal article" date="2019" name="Sci. Rep.">
        <title>Orb-weaving spider Araneus ventricosus genome elucidates the spidroin gene catalogue.</title>
        <authorList>
            <person name="Kono N."/>
            <person name="Nakamura H."/>
            <person name="Ohtoshi R."/>
            <person name="Moran D.A.P."/>
            <person name="Shinohara A."/>
            <person name="Yoshida Y."/>
            <person name="Fujiwara M."/>
            <person name="Mori M."/>
            <person name="Tomita M."/>
            <person name="Arakawa K."/>
        </authorList>
    </citation>
    <scope>NUCLEOTIDE SEQUENCE [LARGE SCALE GENOMIC DNA]</scope>
</reference>
<organism evidence="1 2">
    <name type="scientific">Araneus ventricosus</name>
    <name type="common">Orbweaver spider</name>
    <name type="synonym">Epeira ventricosa</name>
    <dbReference type="NCBI Taxonomy" id="182803"/>
    <lineage>
        <taxon>Eukaryota</taxon>
        <taxon>Metazoa</taxon>
        <taxon>Ecdysozoa</taxon>
        <taxon>Arthropoda</taxon>
        <taxon>Chelicerata</taxon>
        <taxon>Arachnida</taxon>
        <taxon>Araneae</taxon>
        <taxon>Araneomorphae</taxon>
        <taxon>Entelegynae</taxon>
        <taxon>Araneoidea</taxon>
        <taxon>Araneidae</taxon>
        <taxon>Araneus</taxon>
    </lineage>
</organism>
<keyword evidence="2" id="KW-1185">Reference proteome</keyword>
<name>A0A4Y2JWA4_ARAVE</name>